<comment type="caution">
    <text evidence="2">The sequence shown here is derived from an EMBL/GenBank/DDBJ whole genome shotgun (WGS) entry which is preliminary data.</text>
</comment>
<proteinExistence type="predicted"/>
<sequence length="332" mass="36431">MSKILFLFVAFVALSSAETSVPASLFQGNYDDFKTFVGAFMSSYTGATYTLPATCLDQASQGKLDSDMVNIIASVLKFHPFDAYSSIKTFGKDLEKMASGCGMNQIITNLNAELKNKGSWYVVGNLLMQRNVIESYLAASTLDLLGFNFQKAGKNFGTAMRYMVPPYTGKALLSSESSVINEFTQFGKGLLDGFEGQVSTPGACYTDITKFAQIFTNGYATIEKILTWDIAAIDTLIAEFKEIEPQLQLISSQCPFETLFATIKKSFVSEAGLKTLYANYYNSLVTIDADIENVLNCSSDLYVCGKSLGNSIDLLFGWNLEKASKTPVFLYE</sequence>
<gene>
    <name evidence="2" type="ORF">BSTOLATCC_MIC25206</name>
</gene>
<name>A0AAU9J7N3_9CILI</name>
<reference evidence="2" key="1">
    <citation type="submission" date="2021-09" db="EMBL/GenBank/DDBJ databases">
        <authorList>
            <consortium name="AG Swart"/>
            <person name="Singh M."/>
            <person name="Singh A."/>
            <person name="Seah K."/>
            <person name="Emmerich C."/>
        </authorList>
    </citation>
    <scope>NUCLEOTIDE SEQUENCE</scope>
    <source>
        <strain evidence="2">ATCC30299</strain>
    </source>
</reference>
<accession>A0AAU9J7N3</accession>
<dbReference type="EMBL" id="CAJZBQ010000024">
    <property type="protein sequence ID" value="CAG9319963.1"/>
    <property type="molecule type" value="Genomic_DNA"/>
</dbReference>
<feature type="signal peptide" evidence="1">
    <location>
        <begin position="1"/>
        <end position="17"/>
    </location>
</feature>
<organism evidence="2 3">
    <name type="scientific">Blepharisma stoltei</name>
    <dbReference type="NCBI Taxonomy" id="1481888"/>
    <lineage>
        <taxon>Eukaryota</taxon>
        <taxon>Sar</taxon>
        <taxon>Alveolata</taxon>
        <taxon>Ciliophora</taxon>
        <taxon>Postciliodesmatophora</taxon>
        <taxon>Heterotrichea</taxon>
        <taxon>Heterotrichida</taxon>
        <taxon>Blepharismidae</taxon>
        <taxon>Blepharisma</taxon>
    </lineage>
</organism>
<keyword evidence="1" id="KW-0732">Signal</keyword>
<evidence type="ECO:0000256" key="1">
    <source>
        <dbReference type="SAM" id="SignalP"/>
    </source>
</evidence>
<protein>
    <submittedName>
        <fullName evidence="2">Uncharacterized protein</fullName>
    </submittedName>
</protein>
<evidence type="ECO:0000313" key="2">
    <source>
        <dbReference type="EMBL" id="CAG9319963.1"/>
    </source>
</evidence>
<dbReference type="AlphaFoldDB" id="A0AAU9J7N3"/>
<evidence type="ECO:0000313" key="3">
    <source>
        <dbReference type="Proteomes" id="UP001162131"/>
    </source>
</evidence>
<keyword evidence="3" id="KW-1185">Reference proteome</keyword>
<feature type="chain" id="PRO_5043426227" evidence="1">
    <location>
        <begin position="18"/>
        <end position="332"/>
    </location>
</feature>
<dbReference type="Proteomes" id="UP001162131">
    <property type="component" value="Unassembled WGS sequence"/>
</dbReference>